<protein>
    <submittedName>
        <fullName evidence="1">Uncharacterized protein</fullName>
    </submittedName>
</protein>
<reference evidence="1" key="1">
    <citation type="thesis" date="2020" institute="ProQuest LLC" country="789 East Eisenhower Parkway, Ann Arbor, MI, USA">
        <title>Comparative Genomics and Chromosome Evolution.</title>
        <authorList>
            <person name="Mudd A.B."/>
        </authorList>
    </citation>
    <scope>NUCLEOTIDE SEQUENCE</scope>
    <source>
        <strain evidence="1">1538</strain>
        <tissue evidence="1">Blood</tissue>
    </source>
</reference>
<evidence type="ECO:0000313" key="2">
    <source>
        <dbReference type="Proteomes" id="UP001181693"/>
    </source>
</evidence>
<evidence type="ECO:0000313" key="1">
    <source>
        <dbReference type="EMBL" id="DBA20509.1"/>
    </source>
</evidence>
<comment type="caution">
    <text evidence="1">The sequence shown here is derived from an EMBL/GenBank/DDBJ whole genome shotgun (WGS) entry which is preliminary data.</text>
</comment>
<keyword evidence="2" id="KW-1185">Reference proteome</keyword>
<name>A0AAV3A0E5_PYXAD</name>
<dbReference type="AlphaFoldDB" id="A0AAV3A0E5"/>
<dbReference type="EMBL" id="DYDO01000007">
    <property type="protein sequence ID" value="DBA20509.1"/>
    <property type="molecule type" value="Genomic_DNA"/>
</dbReference>
<organism evidence="1 2">
    <name type="scientific">Pyxicephalus adspersus</name>
    <name type="common">African bullfrog</name>
    <dbReference type="NCBI Taxonomy" id="30357"/>
    <lineage>
        <taxon>Eukaryota</taxon>
        <taxon>Metazoa</taxon>
        <taxon>Chordata</taxon>
        <taxon>Craniata</taxon>
        <taxon>Vertebrata</taxon>
        <taxon>Euteleostomi</taxon>
        <taxon>Amphibia</taxon>
        <taxon>Batrachia</taxon>
        <taxon>Anura</taxon>
        <taxon>Neobatrachia</taxon>
        <taxon>Ranoidea</taxon>
        <taxon>Pyxicephalidae</taxon>
        <taxon>Pyxicephalinae</taxon>
        <taxon>Pyxicephalus</taxon>
    </lineage>
</organism>
<sequence length="85" mass="9497">MILVSTTGNASKREPLAHLPPFTLYRTERCCMHNTLSFLFQSLVIGKDLSNKSNVNVSIHTTGPVAVHLLLPQARNRCLLGRCYM</sequence>
<gene>
    <name evidence="1" type="ORF">GDO54_017281</name>
</gene>
<dbReference type="Proteomes" id="UP001181693">
    <property type="component" value="Unassembled WGS sequence"/>
</dbReference>
<accession>A0AAV3A0E5</accession>
<proteinExistence type="predicted"/>